<feature type="domain" description="EGF-like" evidence="2">
    <location>
        <begin position="621"/>
        <end position="665"/>
    </location>
</feature>
<evidence type="ECO:0000313" key="4">
    <source>
        <dbReference type="EMBL" id="CAF3849197.1"/>
    </source>
</evidence>
<dbReference type="InterPro" id="IPR006149">
    <property type="entry name" value="EB_dom"/>
</dbReference>
<keyword evidence="1" id="KW-1133">Transmembrane helix</keyword>
<sequence length="734" mass="79481">MRGFLAREIPTNDEANTALYRRSIRTIDEDFIDETQPITQRVTRTTTTKRPFRCPYVRFPRWCFWLWLLLLLALLATVLGVGIGLGTRNRSIFESCSSQSVCMNNAVCTDGYCICNSGYFYDSTLGLCVTQVGIGRACTADNQCFTNALCTNGICRCITNYYPDPTTGQCAIEKTYGQSCTYDDECAFTFECISSVCTCNSTRYYNILTLQCEKLGEPNQDTCYADDNCIATAVCIGGVCRCPTNWYYEVNTDTCDRARHIGNICTASYQCMTNANCTTVGATRRCQCISGTRYSIMSGTCITPISYNQSCSVTADCINNLICTNVNGASYCLCGTDSRYYSSLNQTCLDKVLFNRPCSAFGPYCDDARLLVCSAFGNCTCSSSYYFSPITGRCEARLFPGTICIVAQSSCITNANCVLISGSFRCQCINGSYYYDITTGQCIASKLYGTTCTEHEQCVTGLYCISNICQCIATRYYTGSTCVARASFNAICNTVSGPYCDTTVGLSCNVTTLRCVCSTNYFWNGTACLHIKYLYDPCTSSNQCPINGQCSASNTCQCTATTYYNSTLNSCINYSIFGQTCVANTFVTSECSPTQNLVCSSTTSGFCQCSSNAFYNTTGSRCTTKSTVSTTCSTSATCNDLVGLICTAPTCTCATGTFWSGTNCVETLGAGQSCAGASSRCTSPLICPIATCLCPTAYYLDIVTVNCILKRATGGSCTYGFHCTSGTCTNSVCT</sequence>
<dbReference type="SMART" id="SM00181">
    <property type="entry name" value="EGF"/>
    <property type="match status" value="8"/>
</dbReference>
<dbReference type="Proteomes" id="UP000663874">
    <property type="component" value="Unassembled WGS sequence"/>
</dbReference>
<dbReference type="Proteomes" id="UP000663889">
    <property type="component" value="Unassembled WGS sequence"/>
</dbReference>
<evidence type="ECO:0000256" key="1">
    <source>
        <dbReference type="SAM" id="Phobius"/>
    </source>
</evidence>
<dbReference type="InterPro" id="IPR000742">
    <property type="entry name" value="EGF"/>
</dbReference>
<feature type="domain" description="EGF-like" evidence="2">
    <location>
        <begin position="310"/>
        <end position="349"/>
    </location>
</feature>
<keyword evidence="1" id="KW-0472">Membrane</keyword>
<organism evidence="3 5">
    <name type="scientific">Rotaria sordida</name>
    <dbReference type="NCBI Taxonomy" id="392033"/>
    <lineage>
        <taxon>Eukaryota</taxon>
        <taxon>Metazoa</taxon>
        <taxon>Spiralia</taxon>
        <taxon>Gnathifera</taxon>
        <taxon>Rotifera</taxon>
        <taxon>Eurotatoria</taxon>
        <taxon>Bdelloidea</taxon>
        <taxon>Philodinida</taxon>
        <taxon>Philodinidae</taxon>
        <taxon>Rotaria</taxon>
    </lineage>
</organism>
<gene>
    <name evidence="4" type="ORF">FNK824_LOCUS17831</name>
    <name evidence="3" type="ORF">SEV965_LOCUS30313</name>
</gene>
<dbReference type="SMART" id="SM00289">
    <property type="entry name" value="WR1"/>
    <property type="match status" value="7"/>
</dbReference>
<feature type="transmembrane region" description="Helical" evidence="1">
    <location>
        <begin position="62"/>
        <end position="85"/>
    </location>
</feature>
<evidence type="ECO:0000313" key="3">
    <source>
        <dbReference type="EMBL" id="CAF1379042.1"/>
    </source>
</evidence>
<feature type="domain" description="EGF-like" evidence="2">
    <location>
        <begin position="264"/>
        <end position="302"/>
    </location>
</feature>
<protein>
    <recommendedName>
        <fullName evidence="2">EGF-like domain-containing protein</fullName>
    </recommendedName>
</protein>
<dbReference type="Pfam" id="PF01683">
    <property type="entry name" value="EB"/>
    <property type="match status" value="2"/>
</dbReference>
<reference evidence="3" key="1">
    <citation type="submission" date="2021-02" db="EMBL/GenBank/DDBJ databases">
        <authorList>
            <person name="Nowell W R."/>
        </authorList>
    </citation>
    <scope>NUCLEOTIDE SEQUENCE</scope>
</reference>
<proteinExistence type="predicted"/>
<comment type="caution">
    <text evidence="3">The sequence shown here is derived from an EMBL/GenBank/DDBJ whole genome shotgun (WGS) entry which is preliminary data.</text>
</comment>
<feature type="domain" description="EGF-like" evidence="2">
    <location>
        <begin position="537"/>
        <end position="572"/>
    </location>
</feature>
<keyword evidence="1" id="KW-0812">Transmembrane</keyword>
<feature type="domain" description="EGF-like" evidence="2">
    <location>
        <begin position="222"/>
        <end position="256"/>
    </location>
</feature>
<dbReference type="PANTHER" id="PTHR39069">
    <property type="entry name" value="ECDYSONE-INDUCIBLE GENE E1, ISOFORM A"/>
    <property type="match status" value="1"/>
</dbReference>
<evidence type="ECO:0000313" key="5">
    <source>
        <dbReference type="Proteomes" id="UP000663889"/>
    </source>
</evidence>
<feature type="domain" description="EGF-like" evidence="2">
    <location>
        <begin position="403"/>
        <end position="443"/>
    </location>
</feature>
<accession>A0A815J8M9</accession>
<dbReference type="PANTHER" id="PTHR39069:SF8">
    <property type="entry name" value="FI17111P1"/>
    <property type="match status" value="1"/>
</dbReference>
<dbReference type="AlphaFoldDB" id="A0A815J8M9"/>
<feature type="domain" description="EGF-like" evidence="2">
    <location>
        <begin position="137"/>
        <end position="171"/>
    </location>
</feature>
<feature type="domain" description="EGF-like" evidence="2">
    <location>
        <begin position="95"/>
        <end position="129"/>
    </location>
</feature>
<dbReference type="EMBL" id="CAJNOU010003241">
    <property type="protein sequence ID" value="CAF1379042.1"/>
    <property type="molecule type" value="Genomic_DNA"/>
</dbReference>
<evidence type="ECO:0000259" key="2">
    <source>
        <dbReference type="SMART" id="SM00181"/>
    </source>
</evidence>
<name>A0A815J8M9_9BILA</name>
<dbReference type="EMBL" id="CAJOBE010002889">
    <property type="protein sequence ID" value="CAF3849197.1"/>
    <property type="molecule type" value="Genomic_DNA"/>
</dbReference>
<dbReference type="InterPro" id="IPR006150">
    <property type="entry name" value="Cys_repeat_1"/>
</dbReference>